<keyword evidence="1" id="KW-1133">Transmembrane helix</keyword>
<proteinExistence type="predicted"/>
<gene>
    <name evidence="2" type="ORF">SISSUDRAFT_203948</name>
</gene>
<name>A0A166GLJ9_9AGAM</name>
<evidence type="ECO:0000313" key="3">
    <source>
        <dbReference type="Proteomes" id="UP000076798"/>
    </source>
</evidence>
<organism evidence="2 3">
    <name type="scientific">Sistotremastrum suecicum HHB10207 ss-3</name>
    <dbReference type="NCBI Taxonomy" id="1314776"/>
    <lineage>
        <taxon>Eukaryota</taxon>
        <taxon>Fungi</taxon>
        <taxon>Dikarya</taxon>
        <taxon>Basidiomycota</taxon>
        <taxon>Agaricomycotina</taxon>
        <taxon>Agaricomycetes</taxon>
        <taxon>Sistotremastrales</taxon>
        <taxon>Sistotremastraceae</taxon>
        <taxon>Sistotremastrum</taxon>
    </lineage>
</organism>
<evidence type="ECO:0000256" key="1">
    <source>
        <dbReference type="SAM" id="Phobius"/>
    </source>
</evidence>
<dbReference type="AlphaFoldDB" id="A0A166GLJ9"/>
<keyword evidence="3" id="KW-1185">Reference proteome</keyword>
<keyword evidence="1" id="KW-0472">Membrane</keyword>
<feature type="transmembrane region" description="Helical" evidence="1">
    <location>
        <begin position="12"/>
        <end position="34"/>
    </location>
</feature>
<protein>
    <submittedName>
        <fullName evidence="2">Uncharacterized protein</fullName>
    </submittedName>
</protein>
<keyword evidence="1" id="KW-0812">Transmembrane</keyword>
<accession>A0A166GLJ9</accession>
<reference evidence="2 3" key="1">
    <citation type="journal article" date="2016" name="Mol. Biol. Evol.">
        <title>Comparative Genomics of Early-Diverging Mushroom-Forming Fungi Provides Insights into the Origins of Lignocellulose Decay Capabilities.</title>
        <authorList>
            <person name="Nagy L.G."/>
            <person name="Riley R."/>
            <person name="Tritt A."/>
            <person name="Adam C."/>
            <person name="Daum C."/>
            <person name="Floudas D."/>
            <person name="Sun H."/>
            <person name="Yadav J.S."/>
            <person name="Pangilinan J."/>
            <person name="Larsson K.H."/>
            <person name="Matsuura K."/>
            <person name="Barry K."/>
            <person name="Labutti K."/>
            <person name="Kuo R."/>
            <person name="Ohm R.A."/>
            <person name="Bhattacharya S.S."/>
            <person name="Shirouzu T."/>
            <person name="Yoshinaga Y."/>
            <person name="Martin F.M."/>
            <person name="Grigoriev I.V."/>
            <person name="Hibbett D.S."/>
        </authorList>
    </citation>
    <scope>NUCLEOTIDE SEQUENCE [LARGE SCALE GENOMIC DNA]</scope>
    <source>
        <strain evidence="2 3">HHB10207 ss-3</strain>
    </source>
</reference>
<evidence type="ECO:0000313" key="2">
    <source>
        <dbReference type="EMBL" id="KZT41799.1"/>
    </source>
</evidence>
<dbReference type="EMBL" id="KV428018">
    <property type="protein sequence ID" value="KZT41799.1"/>
    <property type="molecule type" value="Genomic_DNA"/>
</dbReference>
<dbReference type="Proteomes" id="UP000076798">
    <property type="component" value="Unassembled WGS sequence"/>
</dbReference>
<sequence>MMVWPDRKDSRWHIGLSIHHILIPIAQCSGVLWIQGRSLSRSIFEDELRDTSCIARSLSKPPQASLAMPWQHFEDFAMPSPRSRRRRVLDNVNARSGCKVYICPDDWSIDRLLSALTHEYSVFLLSMSSCVRPV</sequence>